<sequence>MSSGVSVREAAHLCLHIVREHFGSVVERVVKVLLRYGRLTVPELVRLLNDPPPERHHPGRSRSRGSSSKTEASPNSIPTRLVQQALMVLIQHHCVLHSRPSSGVAAGANQEHFEVDMDEVFSRLRFGSYLDLAQKWGGDDAQAVIRLLLYHGQMRAADLIDALVNETPRGAEDTDDYTKKKRALRTATLSELLARMLQSSLVRPSTAVQHVSPQDRRIALEESLLRSQKGIPTAKSLRELKAKVASILDEEDRRDWEGVEHGEDGLRLGLKRKEAKDGSREKRARRSTHADVSAGRMDVIIDVRILCSDQQPDVWLRVHNDYFHIQMRNDMIATAVGNKYNSTTGDVMRLMLQQDQPGVCRCEKDERSRPISVTTLSHHIPEHVRIQRGLDRRSIMGDERTSRAPTTIELLAEYVSILSAHDNISSSARKTRLLAPFGSSSTTSAGGSARVATSFTVEYRNILEQMQLQLIRDVVVERFGAMAGRIFSILVEKGKLEEKHISKIGLLSMSETRDICSRMFAASILSLQEVPKSNERNPQRTFFLWFVDLYKCKSWLLDQLYRTLIQLSRRRLYEEANKSSLLEKSERTDVREDAESLLTEWERNELQSLRSVQAAITVAEARVVQDIFILQHFST</sequence>
<feature type="domain" description="RNA polymerase III subunit RPC82-related helix-turn-helix" evidence="9">
    <location>
        <begin position="12"/>
        <end position="48"/>
    </location>
</feature>
<evidence type="ECO:0000256" key="5">
    <source>
        <dbReference type="ARBA" id="ARBA00025127"/>
    </source>
</evidence>
<evidence type="ECO:0000256" key="3">
    <source>
        <dbReference type="ARBA" id="ARBA00023163"/>
    </source>
</evidence>
<dbReference type="InterPro" id="IPR036388">
    <property type="entry name" value="WH-like_DNA-bd_sf"/>
</dbReference>
<keyword evidence="2 6" id="KW-0240">DNA-directed RNA polymerase</keyword>
<evidence type="ECO:0000256" key="6">
    <source>
        <dbReference type="RuleBase" id="RU367076"/>
    </source>
</evidence>
<comment type="function">
    <text evidence="5 6">DNA-dependent RNA polymerase catalyzes the transcription of DNA into RNA using the four ribonucleoside triphosphates as substrates. Specific core component of RNA polymerase III which synthesizes small RNAs, such as 5S rRNA and tRNAs.</text>
</comment>
<dbReference type="OrthoDB" id="272392at2759"/>
<evidence type="ECO:0000259" key="8">
    <source>
        <dbReference type="Pfam" id="PF05645"/>
    </source>
</evidence>
<keyword evidence="12" id="KW-1185">Reference proteome</keyword>
<evidence type="ECO:0000313" key="11">
    <source>
        <dbReference type="EMBL" id="KOS15201.1"/>
    </source>
</evidence>
<evidence type="ECO:0000256" key="1">
    <source>
        <dbReference type="ARBA" id="ARBA00004123"/>
    </source>
</evidence>
<dbReference type="InterPro" id="IPR013197">
    <property type="entry name" value="RNA_pol_III_RPC82-rel_HTH"/>
</dbReference>
<evidence type="ECO:0000313" key="12">
    <source>
        <dbReference type="Proteomes" id="UP000037751"/>
    </source>
</evidence>
<comment type="subunit">
    <text evidence="6">Component of the RNA polymerase III (Pol III) complex consisting of 17 subunits.</text>
</comment>
<dbReference type="STRING" id="77020.A0A0M8MWW3"/>
<dbReference type="InterPro" id="IPR008806">
    <property type="entry name" value="RNA_pol_III_Rpc82_C"/>
</dbReference>
<comment type="similarity">
    <text evidence="6">Belongs to the RNA polymerase beta chain family.</text>
</comment>
<dbReference type="GO" id="GO:0003697">
    <property type="term" value="F:single-stranded DNA binding"/>
    <property type="evidence" value="ECO:0007669"/>
    <property type="project" value="UniProtKB-UniRule"/>
</dbReference>
<dbReference type="EMBL" id="LGAV01000002">
    <property type="protein sequence ID" value="KOS15201.1"/>
    <property type="molecule type" value="Genomic_DNA"/>
</dbReference>
<evidence type="ECO:0000259" key="10">
    <source>
        <dbReference type="Pfam" id="PF22536"/>
    </source>
</evidence>
<dbReference type="GO" id="GO:0005666">
    <property type="term" value="C:RNA polymerase III complex"/>
    <property type="evidence" value="ECO:0007669"/>
    <property type="project" value="UniProtKB-UniRule"/>
</dbReference>
<feature type="domain" description="RNA polymerase III Rpc82 C -terminal" evidence="8">
    <location>
        <begin position="192"/>
        <end position="420"/>
    </location>
</feature>
<dbReference type="GO" id="GO:0006351">
    <property type="term" value="P:DNA-templated transcription"/>
    <property type="evidence" value="ECO:0007669"/>
    <property type="project" value="InterPro"/>
</dbReference>
<evidence type="ECO:0000259" key="9">
    <source>
        <dbReference type="Pfam" id="PF08221"/>
    </source>
</evidence>
<keyword evidence="4 6" id="KW-0539">Nucleus</keyword>
<dbReference type="GeneID" id="28728705"/>
<keyword evidence="3 6" id="KW-0804">Transcription</keyword>
<feature type="domain" description="DNA-directed RNA polymerase III subunit RPC3 winged-helix" evidence="10">
    <location>
        <begin position="471"/>
        <end position="547"/>
    </location>
</feature>
<dbReference type="Pfam" id="PF08221">
    <property type="entry name" value="HTH_9"/>
    <property type="match status" value="1"/>
</dbReference>
<feature type="region of interest" description="Disordered" evidence="7">
    <location>
        <begin position="271"/>
        <end position="291"/>
    </location>
</feature>
<dbReference type="Gene3D" id="1.10.10.10">
    <property type="entry name" value="Winged helix-like DNA-binding domain superfamily/Winged helix DNA-binding domain"/>
    <property type="match status" value="4"/>
</dbReference>
<name>A0A0M8MWW3_9BASI</name>
<proteinExistence type="inferred from homology"/>
<gene>
    <name evidence="11" type="ORF">Malapachy_2338</name>
</gene>
<dbReference type="PANTHER" id="PTHR12949:SF0">
    <property type="entry name" value="DNA-DIRECTED RNA POLYMERASE III SUBUNIT RPC3"/>
    <property type="match status" value="1"/>
</dbReference>
<reference evidence="11 12" key="1">
    <citation type="submission" date="2015-07" db="EMBL/GenBank/DDBJ databases">
        <title>Draft Genome Sequence of Malassezia furfur CBS1878 and Malassezia pachydermatis CBS1879.</title>
        <authorList>
            <person name="Triana S."/>
            <person name="Ohm R."/>
            <person name="Gonzalez A."/>
            <person name="DeCock H."/>
            <person name="Restrepo S."/>
            <person name="Celis A."/>
        </authorList>
    </citation>
    <scope>NUCLEOTIDE SEQUENCE [LARGE SCALE GENOMIC DNA]</scope>
    <source>
        <strain evidence="11 12">CBS 1879</strain>
    </source>
</reference>
<dbReference type="Pfam" id="PF22536">
    <property type="entry name" value="WHD_POLR3C"/>
    <property type="match status" value="1"/>
</dbReference>
<dbReference type="AlphaFoldDB" id="A0A0M8MWW3"/>
<comment type="caution">
    <text evidence="11">The sequence shown here is derived from an EMBL/GenBank/DDBJ whole genome shotgun (WGS) entry which is preliminary data.</text>
</comment>
<evidence type="ECO:0000256" key="7">
    <source>
        <dbReference type="SAM" id="MobiDB-lite"/>
    </source>
</evidence>
<dbReference type="Pfam" id="PF05645">
    <property type="entry name" value="RNA_pol_Rpc82"/>
    <property type="match status" value="1"/>
</dbReference>
<dbReference type="Gene3D" id="6.10.140.1450">
    <property type="match status" value="1"/>
</dbReference>
<dbReference type="InterPro" id="IPR039748">
    <property type="entry name" value="RPC3"/>
</dbReference>
<dbReference type="Proteomes" id="UP000037751">
    <property type="component" value="Unassembled WGS sequence"/>
</dbReference>
<organism evidence="11 12">
    <name type="scientific">Malassezia pachydermatis</name>
    <dbReference type="NCBI Taxonomy" id="77020"/>
    <lineage>
        <taxon>Eukaryota</taxon>
        <taxon>Fungi</taxon>
        <taxon>Dikarya</taxon>
        <taxon>Basidiomycota</taxon>
        <taxon>Ustilaginomycotina</taxon>
        <taxon>Malasseziomycetes</taxon>
        <taxon>Malasseziales</taxon>
        <taxon>Malasseziaceae</taxon>
        <taxon>Malassezia</taxon>
    </lineage>
</organism>
<dbReference type="RefSeq" id="XP_017992833.1">
    <property type="nucleotide sequence ID" value="XM_018136830.1"/>
</dbReference>
<evidence type="ECO:0000256" key="2">
    <source>
        <dbReference type="ARBA" id="ARBA00022478"/>
    </source>
</evidence>
<dbReference type="VEuPathDB" id="FungiDB:Malapachy_2338"/>
<feature type="compositionally biased region" description="Basic and acidic residues" evidence="7">
    <location>
        <begin position="271"/>
        <end position="281"/>
    </location>
</feature>
<dbReference type="PANTHER" id="PTHR12949">
    <property type="entry name" value="RNA POLYMERASE III DNA DIRECTED -RELATED"/>
    <property type="match status" value="1"/>
</dbReference>
<feature type="region of interest" description="Disordered" evidence="7">
    <location>
        <begin position="48"/>
        <end position="76"/>
    </location>
</feature>
<evidence type="ECO:0000256" key="4">
    <source>
        <dbReference type="ARBA" id="ARBA00023242"/>
    </source>
</evidence>
<protein>
    <recommendedName>
        <fullName evidence="6">DNA-directed RNA polymerase III subunit RPC3</fullName>
        <shortName evidence="6">RNA polymerase III subunit C3</shortName>
    </recommendedName>
</protein>
<comment type="subcellular location">
    <subcellularLocation>
        <location evidence="1 6">Nucleus</location>
    </subcellularLocation>
</comment>
<dbReference type="InterPro" id="IPR055207">
    <property type="entry name" value="POLR3C_WHD"/>
</dbReference>
<accession>A0A0M8MWW3</accession>